<evidence type="ECO:0000256" key="1">
    <source>
        <dbReference type="ARBA" id="ARBA00001393"/>
    </source>
</evidence>
<feature type="compositionally biased region" description="Gly residues" evidence="10">
    <location>
        <begin position="37"/>
        <end position="49"/>
    </location>
</feature>
<evidence type="ECO:0000256" key="2">
    <source>
        <dbReference type="ARBA" id="ARBA00001911"/>
    </source>
</evidence>
<evidence type="ECO:0000313" key="14">
    <source>
        <dbReference type="Proteomes" id="UP000281708"/>
    </source>
</evidence>
<dbReference type="EMBL" id="RDBE01000005">
    <property type="protein sequence ID" value="RLV50255.1"/>
    <property type="molecule type" value="Genomic_DNA"/>
</dbReference>
<organism evidence="13 14">
    <name type="scientific">Nocardioides mangrovicus</name>
    <dbReference type="NCBI Taxonomy" id="2478913"/>
    <lineage>
        <taxon>Bacteria</taxon>
        <taxon>Bacillati</taxon>
        <taxon>Actinomycetota</taxon>
        <taxon>Actinomycetes</taxon>
        <taxon>Propionibacteriales</taxon>
        <taxon>Nocardioidaceae</taxon>
        <taxon>Nocardioides</taxon>
    </lineage>
</organism>
<comment type="subcellular location">
    <subcellularLocation>
        <location evidence="9">Cytoplasm</location>
    </subcellularLocation>
</comment>
<feature type="binding site" evidence="9">
    <location>
        <position position="298"/>
    </location>
    <ligand>
        <name>Zn(2+)</name>
        <dbReference type="ChEBI" id="CHEBI:29105"/>
    </ligand>
</feature>
<evidence type="ECO:0000256" key="3">
    <source>
        <dbReference type="ARBA" id="ARBA00004661"/>
    </source>
</evidence>
<keyword evidence="9" id="KW-0963">Cytoplasm</keyword>
<feature type="domain" description="3-dehydroquinate synthase C-terminal" evidence="12">
    <location>
        <begin position="216"/>
        <end position="358"/>
    </location>
</feature>
<comment type="cofactor">
    <cofactor evidence="2 9">
        <name>NAD(+)</name>
        <dbReference type="ChEBI" id="CHEBI:57540"/>
    </cofactor>
</comment>
<keyword evidence="6 9" id="KW-0520">NAD</keyword>
<gene>
    <name evidence="9" type="primary">aroB</name>
    <name evidence="13" type="ORF">D9V37_05645</name>
</gene>
<dbReference type="GO" id="GO:0005737">
    <property type="term" value="C:cytoplasm"/>
    <property type="evidence" value="ECO:0007669"/>
    <property type="project" value="UniProtKB-SubCell"/>
</dbReference>
<evidence type="ECO:0000256" key="6">
    <source>
        <dbReference type="ARBA" id="ARBA00023027"/>
    </source>
</evidence>
<protein>
    <recommendedName>
        <fullName evidence="4 9">3-dehydroquinate synthase</fullName>
        <shortName evidence="9">DHQS</shortName>
        <ecNumber evidence="4 9">4.2.3.4</ecNumber>
    </recommendedName>
</protein>
<keyword evidence="14" id="KW-1185">Reference proteome</keyword>
<comment type="function">
    <text evidence="9">Catalyzes the conversion of 3-deoxy-D-arabino-heptulosonate 7-phosphate (DAHP) to dehydroquinate (DHQ).</text>
</comment>
<feature type="region of interest" description="Disordered" evidence="10">
    <location>
        <begin position="1"/>
        <end position="51"/>
    </location>
</feature>
<evidence type="ECO:0000259" key="12">
    <source>
        <dbReference type="Pfam" id="PF24621"/>
    </source>
</evidence>
<feature type="binding site" evidence="9">
    <location>
        <position position="282"/>
    </location>
    <ligand>
        <name>Zn(2+)</name>
        <dbReference type="ChEBI" id="CHEBI:29105"/>
    </ligand>
</feature>
<dbReference type="PANTHER" id="PTHR43622">
    <property type="entry name" value="3-DEHYDROQUINATE SYNTHASE"/>
    <property type="match status" value="1"/>
</dbReference>
<dbReference type="GO" id="GO:0009423">
    <property type="term" value="P:chorismate biosynthetic process"/>
    <property type="evidence" value="ECO:0007669"/>
    <property type="project" value="UniProtKB-UniRule"/>
</dbReference>
<evidence type="ECO:0000256" key="4">
    <source>
        <dbReference type="ARBA" id="ARBA00013031"/>
    </source>
</evidence>
<keyword evidence="8 9" id="KW-0456">Lyase</keyword>
<dbReference type="OrthoDB" id="9806583at2"/>
<dbReference type="NCBIfam" id="TIGR01357">
    <property type="entry name" value="aroB"/>
    <property type="match status" value="1"/>
</dbReference>
<feature type="compositionally biased region" description="Basic and acidic residues" evidence="10">
    <location>
        <begin position="8"/>
        <end position="18"/>
    </location>
</feature>
<evidence type="ECO:0000313" key="13">
    <source>
        <dbReference type="EMBL" id="RLV50255.1"/>
    </source>
</evidence>
<dbReference type="HAMAP" id="MF_00110">
    <property type="entry name" value="DHQ_synthase"/>
    <property type="match status" value="1"/>
</dbReference>
<feature type="binding site" evidence="9">
    <location>
        <begin position="164"/>
        <end position="165"/>
    </location>
    <ligand>
        <name>NAD(+)</name>
        <dbReference type="ChEBI" id="CHEBI:57540"/>
    </ligand>
</feature>
<dbReference type="GO" id="GO:0000166">
    <property type="term" value="F:nucleotide binding"/>
    <property type="evidence" value="ECO:0007669"/>
    <property type="project" value="UniProtKB-KW"/>
</dbReference>
<comment type="similarity">
    <text evidence="9">Belongs to the sugar phosphate cyclases superfamily. Dehydroquinate synthase family.</text>
</comment>
<evidence type="ECO:0000256" key="9">
    <source>
        <dbReference type="HAMAP-Rule" id="MF_00110"/>
    </source>
</evidence>
<proteinExistence type="inferred from homology"/>
<dbReference type="Pfam" id="PF01761">
    <property type="entry name" value="DHQ_synthase"/>
    <property type="match status" value="1"/>
</dbReference>
<reference evidence="13 14" key="1">
    <citation type="submission" date="2018-10" db="EMBL/GenBank/DDBJ databases">
        <title>Marmoricola sp. 4Q3S-7 whole genome shotgun sequence.</title>
        <authorList>
            <person name="Li F."/>
        </authorList>
    </citation>
    <scope>NUCLEOTIDE SEQUENCE [LARGE SCALE GENOMIC DNA]</scope>
    <source>
        <strain evidence="13 14">4Q3S-7</strain>
    </source>
</reference>
<comment type="cofactor">
    <cofactor evidence="9">
        <name>Co(2+)</name>
        <dbReference type="ChEBI" id="CHEBI:48828"/>
    </cofactor>
    <cofactor evidence="9">
        <name>Zn(2+)</name>
        <dbReference type="ChEBI" id="CHEBI:29105"/>
    </cofactor>
    <text evidence="9">Binds 1 divalent metal cation per subunit. Can use either Co(2+) or Zn(2+).</text>
</comment>
<dbReference type="UniPathway" id="UPA00053">
    <property type="reaction ID" value="UER00085"/>
</dbReference>
<keyword evidence="9" id="KW-0862">Zinc</keyword>
<dbReference type="InterPro" id="IPR056179">
    <property type="entry name" value="DHQS_C"/>
</dbReference>
<evidence type="ECO:0000256" key="8">
    <source>
        <dbReference type="ARBA" id="ARBA00023239"/>
    </source>
</evidence>
<dbReference type="SUPFAM" id="SSF56796">
    <property type="entry name" value="Dehydroquinate synthase-like"/>
    <property type="match status" value="1"/>
</dbReference>
<keyword evidence="7 9" id="KW-0057">Aromatic amino acid biosynthesis</keyword>
<dbReference type="Proteomes" id="UP000281708">
    <property type="component" value="Unassembled WGS sequence"/>
</dbReference>
<dbReference type="EC" id="4.2.3.4" evidence="4 9"/>
<evidence type="ECO:0000256" key="7">
    <source>
        <dbReference type="ARBA" id="ARBA00023141"/>
    </source>
</evidence>
<dbReference type="Gene3D" id="3.40.50.1970">
    <property type="match status" value="1"/>
</dbReference>
<name>A0A3L8P4V4_9ACTN</name>
<comment type="caution">
    <text evidence="9">Lacks conserved residue(s) required for the propagation of feature annotation.</text>
</comment>
<keyword evidence="9" id="KW-0479">Metal-binding</keyword>
<evidence type="ECO:0000256" key="5">
    <source>
        <dbReference type="ARBA" id="ARBA00022605"/>
    </source>
</evidence>
<dbReference type="InterPro" id="IPR016037">
    <property type="entry name" value="DHQ_synth_AroB"/>
</dbReference>
<dbReference type="GO" id="GO:0009073">
    <property type="term" value="P:aromatic amino acid family biosynthetic process"/>
    <property type="evidence" value="ECO:0007669"/>
    <property type="project" value="UniProtKB-KW"/>
</dbReference>
<dbReference type="InterPro" id="IPR030960">
    <property type="entry name" value="DHQS/DOIS_N"/>
</dbReference>
<feature type="binding site" evidence="9">
    <location>
        <begin position="106"/>
        <end position="111"/>
    </location>
    <ligand>
        <name>NAD(+)</name>
        <dbReference type="ChEBI" id="CHEBI:57540"/>
    </ligand>
</feature>
<comment type="caution">
    <text evidence="13">The sequence shown here is derived from an EMBL/GenBank/DDBJ whole genome shotgun (WGS) entry which is preliminary data.</text>
</comment>
<feature type="binding site" evidence="9">
    <location>
        <position position="219"/>
    </location>
    <ligand>
        <name>Zn(2+)</name>
        <dbReference type="ChEBI" id="CHEBI:29105"/>
    </ligand>
</feature>
<feature type="binding site" evidence="9">
    <location>
        <begin position="140"/>
        <end position="144"/>
    </location>
    <ligand>
        <name>NAD(+)</name>
        <dbReference type="ChEBI" id="CHEBI:57540"/>
    </ligand>
</feature>
<comment type="catalytic activity">
    <reaction evidence="1 9">
        <text>7-phospho-2-dehydro-3-deoxy-D-arabino-heptonate = 3-dehydroquinate + phosphate</text>
        <dbReference type="Rhea" id="RHEA:21968"/>
        <dbReference type="ChEBI" id="CHEBI:32364"/>
        <dbReference type="ChEBI" id="CHEBI:43474"/>
        <dbReference type="ChEBI" id="CHEBI:58394"/>
        <dbReference type="EC" id="4.2.3.4"/>
    </reaction>
</comment>
<dbReference type="GO" id="GO:0008652">
    <property type="term" value="P:amino acid biosynthetic process"/>
    <property type="evidence" value="ECO:0007669"/>
    <property type="project" value="UniProtKB-KW"/>
</dbReference>
<feature type="binding site" evidence="9">
    <location>
        <position position="186"/>
    </location>
    <ligand>
        <name>NAD(+)</name>
        <dbReference type="ChEBI" id="CHEBI:57540"/>
    </ligand>
</feature>
<dbReference type="Gene3D" id="1.20.1090.10">
    <property type="entry name" value="Dehydroquinate synthase-like - alpha domain"/>
    <property type="match status" value="1"/>
</dbReference>
<dbReference type="GO" id="GO:0003856">
    <property type="term" value="F:3-dehydroquinate synthase activity"/>
    <property type="evidence" value="ECO:0007669"/>
    <property type="project" value="UniProtKB-UniRule"/>
</dbReference>
<dbReference type="InterPro" id="IPR050071">
    <property type="entry name" value="Dehydroquinate_synthase"/>
</dbReference>
<dbReference type="PANTHER" id="PTHR43622:SF7">
    <property type="entry name" value="3-DEHYDROQUINATE SYNTHASE, CHLOROPLASTIC"/>
    <property type="match status" value="1"/>
</dbReference>
<evidence type="ECO:0000259" key="11">
    <source>
        <dbReference type="Pfam" id="PF01761"/>
    </source>
</evidence>
<keyword evidence="5 9" id="KW-0028">Amino-acid biosynthesis</keyword>
<feature type="binding site" evidence="9">
    <location>
        <position position="177"/>
    </location>
    <ligand>
        <name>NAD(+)</name>
        <dbReference type="ChEBI" id="CHEBI:57540"/>
    </ligand>
</feature>
<dbReference type="AlphaFoldDB" id="A0A3L8P4V4"/>
<keyword evidence="9" id="KW-0170">Cobalt</keyword>
<dbReference type="Pfam" id="PF24621">
    <property type="entry name" value="DHQS_C"/>
    <property type="match status" value="1"/>
</dbReference>
<dbReference type="GO" id="GO:0046872">
    <property type="term" value="F:metal ion binding"/>
    <property type="evidence" value="ECO:0007669"/>
    <property type="project" value="UniProtKB-KW"/>
</dbReference>
<feature type="domain" description="3-dehydroquinate synthase N-terminal" evidence="11">
    <location>
        <begin position="102"/>
        <end position="214"/>
    </location>
</feature>
<accession>A0A3L8P4V4</accession>
<dbReference type="CDD" id="cd08195">
    <property type="entry name" value="DHQS"/>
    <property type="match status" value="1"/>
</dbReference>
<comment type="pathway">
    <text evidence="3 9">Metabolic intermediate biosynthesis; chorismate biosynthesis; chorismate from D-erythrose 4-phosphate and phosphoenolpyruvate: step 2/7.</text>
</comment>
<keyword evidence="9" id="KW-0547">Nucleotide-binding</keyword>
<sequence length="393" mass="40736">MAAGQRPGTDEAADRRASGDLPVGGDPYRRHRRTPGARGGGRGPRGGGTVTTIHVNGPAPYDVEVGSGALAALPGLVGEARVALVRPASLTVELPIEPALEVRLPDGEAAKTVEVVAAAWEQLGAAGFTRSDLVVTVGGGATTDVGGFIAATWLRGIGVVHVPTTLLGMVDAAVGGKTGINTAAGKNLVGSFHEPAAVLCDLALLATLPREELVSGLAEVLKCGFVADPEILRLVEDQPQAALDPASPVLAELVDRAVRVKAEVVGADLKEGGLREVLNYGHTMGHAIESWSRFGVRHGEAVSLGMVYVAELARLAGRLDDDTAARHAQLLSAVGLPTRWHDAPYEELAPYLAVDKKSRGGTLRFVVLDALAEPGRLVGPPRELLEAAYEVLA</sequence>
<evidence type="ECO:0000256" key="10">
    <source>
        <dbReference type="SAM" id="MobiDB-lite"/>
    </source>
</evidence>